<feature type="compositionally biased region" description="Low complexity" evidence="1">
    <location>
        <begin position="60"/>
        <end position="80"/>
    </location>
</feature>
<evidence type="ECO:0000313" key="3">
    <source>
        <dbReference type="EMBL" id="KAJ8766365.1"/>
    </source>
</evidence>
<gene>
    <name evidence="3" type="ORF">K2173_022424</name>
</gene>
<comment type="caution">
    <text evidence="3">The sequence shown here is derived from an EMBL/GenBank/DDBJ whole genome shotgun (WGS) entry which is preliminary data.</text>
</comment>
<sequence>MASFWLPLLPIMSLLLFPFLSSSATTKLNSQFSTISSLPVLVSRSPTTTFPFQELSPDIAPLLPSPGGKLPSPASSMPTIPSNPSPPNPDNGEPVAAGPDSAFSPPEPFPASSAPPPGLVSSVLALVCTAYWLMQLVP</sequence>
<organism evidence="3 4">
    <name type="scientific">Erythroxylum novogranatense</name>
    <dbReference type="NCBI Taxonomy" id="1862640"/>
    <lineage>
        <taxon>Eukaryota</taxon>
        <taxon>Viridiplantae</taxon>
        <taxon>Streptophyta</taxon>
        <taxon>Embryophyta</taxon>
        <taxon>Tracheophyta</taxon>
        <taxon>Spermatophyta</taxon>
        <taxon>Magnoliopsida</taxon>
        <taxon>eudicotyledons</taxon>
        <taxon>Gunneridae</taxon>
        <taxon>Pentapetalae</taxon>
        <taxon>rosids</taxon>
        <taxon>fabids</taxon>
        <taxon>Malpighiales</taxon>
        <taxon>Erythroxylaceae</taxon>
        <taxon>Erythroxylum</taxon>
    </lineage>
</organism>
<dbReference type="Proteomes" id="UP001159364">
    <property type="component" value="Linkage Group LG05"/>
</dbReference>
<accession>A0AAV8TK20</accession>
<evidence type="ECO:0000256" key="2">
    <source>
        <dbReference type="SAM" id="SignalP"/>
    </source>
</evidence>
<keyword evidence="4" id="KW-1185">Reference proteome</keyword>
<dbReference type="PANTHER" id="PTHR35725">
    <property type="entry name" value="CLASSICAL ARABINOGALACTAN PROTEIN 26"/>
    <property type="match status" value="1"/>
</dbReference>
<keyword evidence="2" id="KW-0732">Signal</keyword>
<dbReference type="InterPro" id="IPR039346">
    <property type="entry name" value="AGP25/26"/>
</dbReference>
<dbReference type="PANTHER" id="PTHR35725:SF3">
    <property type="entry name" value="CLASSICAL ARABINOGALACTAN PROTEIN 25"/>
    <property type="match status" value="1"/>
</dbReference>
<protein>
    <submittedName>
        <fullName evidence="3">Uncharacterized protein</fullName>
    </submittedName>
</protein>
<feature type="compositionally biased region" description="Pro residues" evidence="1">
    <location>
        <begin position="105"/>
        <end position="115"/>
    </location>
</feature>
<reference evidence="3 4" key="1">
    <citation type="submission" date="2021-09" db="EMBL/GenBank/DDBJ databases">
        <title>Genomic insights and catalytic innovation underlie evolution of tropane alkaloids biosynthesis.</title>
        <authorList>
            <person name="Wang Y.-J."/>
            <person name="Tian T."/>
            <person name="Huang J.-P."/>
            <person name="Huang S.-X."/>
        </authorList>
    </citation>
    <scope>NUCLEOTIDE SEQUENCE [LARGE SCALE GENOMIC DNA]</scope>
    <source>
        <strain evidence="3">KIB-2018</strain>
        <tissue evidence="3">Leaf</tissue>
    </source>
</reference>
<name>A0AAV8TK20_9ROSI</name>
<dbReference type="EMBL" id="JAIWQS010000005">
    <property type="protein sequence ID" value="KAJ8766365.1"/>
    <property type="molecule type" value="Genomic_DNA"/>
</dbReference>
<evidence type="ECO:0000313" key="4">
    <source>
        <dbReference type="Proteomes" id="UP001159364"/>
    </source>
</evidence>
<evidence type="ECO:0000256" key="1">
    <source>
        <dbReference type="SAM" id="MobiDB-lite"/>
    </source>
</evidence>
<feature type="signal peptide" evidence="2">
    <location>
        <begin position="1"/>
        <end position="24"/>
    </location>
</feature>
<feature type="compositionally biased region" description="Low complexity" evidence="1">
    <location>
        <begin position="90"/>
        <end position="104"/>
    </location>
</feature>
<proteinExistence type="predicted"/>
<feature type="region of interest" description="Disordered" evidence="1">
    <location>
        <begin position="59"/>
        <end position="115"/>
    </location>
</feature>
<feature type="chain" id="PRO_5043944928" evidence="2">
    <location>
        <begin position="25"/>
        <end position="138"/>
    </location>
</feature>
<dbReference type="AlphaFoldDB" id="A0AAV8TK20"/>